<keyword evidence="5" id="KW-1185">Reference proteome</keyword>
<feature type="domain" description="DRBM" evidence="2">
    <location>
        <begin position="23"/>
        <end position="92"/>
    </location>
</feature>
<gene>
    <name evidence="3" type="ORF">SSS_8871</name>
</gene>
<dbReference type="GO" id="GO:0003723">
    <property type="term" value="F:RNA binding"/>
    <property type="evidence" value="ECO:0007669"/>
    <property type="project" value="UniProtKB-UniRule"/>
</dbReference>
<organism evidence="3">
    <name type="scientific">Sarcoptes scabiei</name>
    <name type="common">Itch mite</name>
    <name type="synonym">Acarus scabiei</name>
    <dbReference type="NCBI Taxonomy" id="52283"/>
    <lineage>
        <taxon>Eukaryota</taxon>
        <taxon>Metazoa</taxon>
        <taxon>Ecdysozoa</taxon>
        <taxon>Arthropoda</taxon>
        <taxon>Chelicerata</taxon>
        <taxon>Arachnida</taxon>
        <taxon>Acari</taxon>
        <taxon>Acariformes</taxon>
        <taxon>Sarcoptiformes</taxon>
        <taxon>Astigmata</taxon>
        <taxon>Psoroptidia</taxon>
        <taxon>Sarcoptoidea</taxon>
        <taxon>Sarcoptidae</taxon>
        <taxon>Sarcoptinae</taxon>
        <taxon>Sarcoptes</taxon>
    </lineage>
</organism>
<dbReference type="EMBL" id="WVUK01000066">
    <property type="protein sequence ID" value="KAF7487665.1"/>
    <property type="molecule type" value="Genomic_DNA"/>
</dbReference>
<dbReference type="SUPFAM" id="SSF54768">
    <property type="entry name" value="dsRNA-binding domain-like"/>
    <property type="match status" value="1"/>
</dbReference>
<dbReference type="Gene3D" id="3.30.160.20">
    <property type="match status" value="1"/>
</dbReference>
<name>A0A834VA00_SARSC</name>
<protein>
    <recommendedName>
        <fullName evidence="2">DRBM domain-containing protein</fullName>
    </recommendedName>
</protein>
<dbReference type="AlphaFoldDB" id="A0A834VA00"/>
<evidence type="ECO:0000256" key="1">
    <source>
        <dbReference type="PROSITE-ProRule" id="PRU00266"/>
    </source>
</evidence>
<keyword evidence="1" id="KW-0694">RNA-binding</keyword>
<dbReference type="Pfam" id="PF00035">
    <property type="entry name" value="dsrm"/>
    <property type="match status" value="1"/>
</dbReference>
<accession>A0A834VA00</accession>
<sequence length="188" mass="22225">MSSRKKMSSRAFEAKRIIIDLIKANKDLLELCRRNGFNKPRYNLIKSERIDLQKFYTIEVSIESIVNCYASCISKRLARSYASLRALNRLRFWIDQRQTKPTIELRLDLAIEFKQTCFDEFFEKRKTSFTMILNDREHLISSSMTSKSSMSIIKNFLSTESYQNYLQQDCCQVIVKETISRKQRLSSN</sequence>
<dbReference type="InterPro" id="IPR014720">
    <property type="entry name" value="dsRBD_dom"/>
</dbReference>
<evidence type="ECO:0000313" key="5">
    <source>
        <dbReference type="Proteomes" id="UP000070412"/>
    </source>
</evidence>
<reference evidence="4" key="3">
    <citation type="submission" date="2022-06" db="UniProtKB">
        <authorList>
            <consortium name="EnsemblMetazoa"/>
        </authorList>
    </citation>
    <scope>IDENTIFICATION</scope>
</reference>
<evidence type="ECO:0000259" key="2">
    <source>
        <dbReference type="PROSITE" id="PS50137"/>
    </source>
</evidence>
<evidence type="ECO:0000313" key="4">
    <source>
        <dbReference type="EnsemblMetazoa" id="KAF7487665.1"/>
    </source>
</evidence>
<reference evidence="3" key="2">
    <citation type="submission" date="2020-01" db="EMBL/GenBank/DDBJ databases">
        <authorList>
            <person name="Korhonen P.K.K."/>
            <person name="Guangxu M.G."/>
            <person name="Wang T.W."/>
            <person name="Stroehlein A.J.S."/>
            <person name="Young N.D."/>
            <person name="Ang C.-S.A."/>
            <person name="Fernando D.W.F."/>
            <person name="Lu H.L."/>
            <person name="Taylor S.T."/>
            <person name="Ehtesham M.E.M."/>
            <person name="Najaraj S.H.N."/>
            <person name="Harsha G.H.G."/>
            <person name="Madugundu A.M."/>
            <person name="Renuse S.R."/>
            <person name="Holt D.H."/>
            <person name="Pandey A.P."/>
            <person name="Papenfuss A.P."/>
            <person name="Gasser R.B.G."/>
            <person name="Fischer K.F."/>
        </authorList>
    </citation>
    <scope>NUCLEOTIDE SEQUENCE</scope>
    <source>
        <strain evidence="3">SSS_KF_BRIS2020</strain>
    </source>
</reference>
<proteinExistence type="predicted"/>
<dbReference type="EnsemblMetazoa" id="SSS_8871s_mrna">
    <property type="protein sequence ID" value="KAF7487665.1"/>
    <property type="gene ID" value="SSS_8871"/>
</dbReference>
<reference evidence="5" key="1">
    <citation type="journal article" date="2020" name="PLoS Negl. Trop. Dis.">
        <title>High-quality nuclear genome for Sarcoptes scabiei-A critical resource for a neglected parasite.</title>
        <authorList>
            <person name="Korhonen P.K."/>
            <person name="Gasser R.B."/>
            <person name="Ma G."/>
            <person name="Wang T."/>
            <person name="Stroehlein A.J."/>
            <person name="Young N.D."/>
            <person name="Ang C.S."/>
            <person name="Fernando D.D."/>
            <person name="Lu H.C."/>
            <person name="Taylor S."/>
            <person name="Reynolds S.L."/>
            <person name="Mofiz E."/>
            <person name="Najaraj S.H."/>
            <person name="Gowda H."/>
            <person name="Madugundu A."/>
            <person name="Renuse S."/>
            <person name="Holt D."/>
            <person name="Pandey A."/>
            <person name="Papenfuss A.T."/>
            <person name="Fischer K."/>
        </authorList>
    </citation>
    <scope>NUCLEOTIDE SEQUENCE [LARGE SCALE GENOMIC DNA]</scope>
</reference>
<dbReference type="PROSITE" id="PS50137">
    <property type="entry name" value="DS_RBD"/>
    <property type="match status" value="1"/>
</dbReference>
<dbReference type="Proteomes" id="UP000070412">
    <property type="component" value="Unassembled WGS sequence"/>
</dbReference>
<evidence type="ECO:0000313" key="3">
    <source>
        <dbReference type="EMBL" id="KAF7487665.1"/>
    </source>
</evidence>